<comment type="caution">
    <text evidence="3">The sequence shown here is derived from an EMBL/GenBank/DDBJ whole genome shotgun (WGS) entry which is preliminary data.</text>
</comment>
<evidence type="ECO:0000256" key="1">
    <source>
        <dbReference type="ARBA" id="ARBA00022737"/>
    </source>
</evidence>
<feature type="domain" description="DC1" evidence="2">
    <location>
        <begin position="145"/>
        <end position="187"/>
    </location>
</feature>
<dbReference type="Proteomes" id="UP001642260">
    <property type="component" value="Unassembled WGS sequence"/>
</dbReference>
<sequence>MSMNSSKWVKLISLCPQMEVKFEEGKIQVVESPLWRSNNKWECFPLAWETYSLTGGDTTHFRCRNCNGETHREYNKAPVEIKHVLHQKHSLQLVLLHLLSERRRCSCCDEYLKKVFYYCSICDFAMNLACAEKPPVLLSIYRPRWHDHTLALFPRKNSLTCNVCGLIQSSGLYYMCPPCDFVMDQSCLSLPCVIRISRHPHRLSFSPYFRQGDWSCGVCRTKINNKYGGYSCIKDGCSYAAHSKCATQSNVWDGEELEGLPEDGDEEEIEPFVRIKDGVIHHFLHQHHHLRLEGNTDRDYDENMQCQACITPIYFGNFYSCLHCDFILHEKCANLSRKIYHPIHPHQLTMVGGYEGILDFEKDICSACIWLCKAGFFYECGKEGCDFKLHPVCHNFGATSPRKSYASFIPNI</sequence>
<proteinExistence type="predicted"/>
<dbReference type="PANTHER" id="PTHR32410:SF153">
    <property type="entry name" value="CHP-RICH ZINC FINGER PROTEIN-LIKE-RELATED"/>
    <property type="match status" value="1"/>
</dbReference>
<feature type="domain" description="DC1" evidence="2">
    <location>
        <begin position="85"/>
        <end position="131"/>
    </location>
</feature>
<feature type="domain" description="DC1" evidence="2">
    <location>
        <begin position="198"/>
        <end position="246"/>
    </location>
</feature>
<dbReference type="InterPro" id="IPR046349">
    <property type="entry name" value="C1-like_sf"/>
</dbReference>
<dbReference type="SUPFAM" id="SSF57889">
    <property type="entry name" value="Cysteine-rich domain"/>
    <property type="match status" value="2"/>
</dbReference>
<feature type="domain" description="DC1" evidence="2">
    <location>
        <begin position="342"/>
        <end position="393"/>
    </location>
</feature>
<feature type="domain" description="DC1" evidence="2">
    <location>
        <begin position="283"/>
        <end position="333"/>
    </location>
</feature>
<evidence type="ECO:0000313" key="3">
    <source>
        <dbReference type="EMBL" id="CAH8386079.1"/>
    </source>
</evidence>
<protein>
    <recommendedName>
        <fullName evidence="2">DC1 domain-containing protein</fullName>
    </recommendedName>
</protein>
<dbReference type="EMBL" id="CAKOAT010697375">
    <property type="protein sequence ID" value="CAH8386079.1"/>
    <property type="molecule type" value="Genomic_DNA"/>
</dbReference>
<evidence type="ECO:0000313" key="4">
    <source>
        <dbReference type="Proteomes" id="UP001642260"/>
    </source>
</evidence>
<reference evidence="3 4" key="1">
    <citation type="submission" date="2022-03" db="EMBL/GenBank/DDBJ databases">
        <authorList>
            <person name="Macdonald S."/>
            <person name="Ahmed S."/>
            <person name="Newling K."/>
        </authorList>
    </citation>
    <scope>NUCLEOTIDE SEQUENCE [LARGE SCALE GENOMIC DNA]</scope>
</reference>
<dbReference type="InterPro" id="IPR053192">
    <property type="entry name" value="Vacuole_Formation_Reg"/>
</dbReference>
<name>A0ABC8LR52_ERUVS</name>
<keyword evidence="4" id="KW-1185">Reference proteome</keyword>
<dbReference type="Pfam" id="PF03107">
    <property type="entry name" value="C1_2"/>
    <property type="match status" value="5"/>
</dbReference>
<accession>A0ABC8LR52</accession>
<dbReference type="InterPro" id="IPR004146">
    <property type="entry name" value="DC1"/>
</dbReference>
<dbReference type="PANTHER" id="PTHR32410">
    <property type="entry name" value="CYSTEINE/HISTIDINE-RICH C1 DOMAIN FAMILY PROTEIN"/>
    <property type="match status" value="1"/>
</dbReference>
<gene>
    <name evidence="3" type="ORF">ERUC_LOCUS38562</name>
</gene>
<organism evidence="3 4">
    <name type="scientific">Eruca vesicaria subsp. sativa</name>
    <name type="common">Garden rocket</name>
    <name type="synonym">Eruca sativa</name>
    <dbReference type="NCBI Taxonomy" id="29727"/>
    <lineage>
        <taxon>Eukaryota</taxon>
        <taxon>Viridiplantae</taxon>
        <taxon>Streptophyta</taxon>
        <taxon>Embryophyta</taxon>
        <taxon>Tracheophyta</taxon>
        <taxon>Spermatophyta</taxon>
        <taxon>Magnoliopsida</taxon>
        <taxon>eudicotyledons</taxon>
        <taxon>Gunneridae</taxon>
        <taxon>Pentapetalae</taxon>
        <taxon>rosids</taxon>
        <taxon>malvids</taxon>
        <taxon>Brassicales</taxon>
        <taxon>Brassicaceae</taxon>
        <taxon>Brassiceae</taxon>
        <taxon>Eruca</taxon>
    </lineage>
</organism>
<dbReference type="AlphaFoldDB" id="A0ABC8LR52"/>
<evidence type="ECO:0000259" key="2">
    <source>
        <dbReference type="Pfam" id="PF03107"/>
    </source>
</evidence>
<keyword evidence="1" id="KW-0677">Repeat</keyword>